<organism evidence="13 14">
    <name type="scientific">Plutella xylostella</name>
    <name type="common">Diamondback moth</name>
    <name type="synonym">Plutella maculipennis</name>
    <dbReference type="NCBI Taxonomy" id="51655"/>
    <lineage>
        <taxon>Eukaryota</taxon>
        <taxon>Metazoa</taxon>
        <taxon>Ecdysozoa</taxon>
        <taxon>Arthropoda</taxon>
        <taxon>Hexapoda</taxon>
        <taxon>Insecta</taxon>
        <taxon>Pterygota</taxon>
        <taxon>Neoptera</taxon>
        <taxon>Endopterygota</taxon>
        <taxon>Lepidoptera</taxon>
        <taxon>Glossata</taxon>
        <taxon>Ditrysia</taxon>
        <taxon>Yponomeutoidea</taxon>
        <taxon>Plutellidae</taxon>
        <taxon>Plutella</taxon>
    </lineage>
</organism>
<dbReference type="Proteomes" id="UP000823941">
    <property type="component" value="Chromosome 22"/>
</dbReference>
<dbReference type="PANTHER" id="PTHR11690">
    <property type="entry name" value="AMILORIDE-SENSITIVE SODIUM CHANNEL-RELATED"/>
    <property type="match status" value="1"/>
</dbReference>
<evidence type="ECO:0000256" key="9">
    <source>
        <dbReference type="ARBA" id="ARBA00023136"/>
    </source>
</evidence>
<dbReference type="InterPro" id="IPR001873">
    <property type="entry name" value="ENaC"/>
</dbReference>
<evidence type="ECO:0000313" key="13">
    <source>
        <dbReference type="EMBL" id="KAG7299998.1"/>
    </source>
</evidence>
<protein>
    <submittedName>
        <fullName evidence="13">Uncharacterized protein</fullName>
    </submittedName>
</protein>
<keyword evidence="6" id="KW-1133">Transmembrane helix</keyword>
<evidence type="ECO:0000256" key="2">
    <source>
        <dbReference type="ARBA" id="ARBA00007193"/>
    </source>
</evidence>
<dbReference type="PANTHER" id="PTHR11690:SF237">
    <property type="entry name" value="PICKPOCKET 16-RELATED"/>
    <property type="match status" value="1"/>
</dbReference>
<dbReference type="Gene3D" id="2.60.470.10">
    <property type="entry name" value="Acid-sensing ion channels like domains"/>
    <property type="match status" value="1"/>
</dbReference>
<evidence type="ECO:0000256" key="4">
    <source>
        <dbReference type="ARBA" id="ARBA00022461"/>
    </source>
</evidence>
<keyword evidence="9" id="KW-0472">Membrane</keyword>
<evidence type="ECO:0000256" key="10">
    <source>
        <dbReference type="ARBA" id="ARBA00023201"/>
    </source>
</evidence>
<evidence type="ECO:0000256" key="6">
    <source>
        <dbReference type="ARBA" id="ARBA00022989"/>
    </source>
</evidence>
<evidence type="ECO:0000256" key="1">
    <source>
        <dbReference type="ARBA" id="ARBA00004141"/>
    </source>
</evidence>
<comment type="similarity">
    <text evidence="2 12">Belongs to the amiloride-sensitive sodium channel (TC 1.A.6) family.</text>
</comment>
<gene>
    <name evidence="13" type="ORF">JYU34_017035</name>
</gene>
<accession>A0ABQ7Q453</accession>
<keyword evidence="5 12" id="KW-0812">Transmembrane</keyword>
<evidence type="ECO:0000256" key="12">
    <source>
        <dbReference type="RuleBase" id="RU000679"/>
    </source>
</evidence>
<sequence length="252" mass="29238">MTQLTHFGWDYKVDSFEDIMEILKSHYFTVDTIMEEIHQPCSNLLIYCQYDRKEKKCNEMFQLIKTLEGYCCAFNYAALNDGFEDPFFDAEDDMEFYDDRKVGAIISTSKSGSYSGLTVVFDVHVEDYPPWSDFTFEGARILISDPNDFPETTVLTRYINPGDSMDVVVEPIVVTSDPVLRRIPVEQRNCWFHDEVDLAHTDRYSLRAKQTGPDVMELRDMSDGVSDASVHRRVWVRALQVSYRYDKCSSNP</sequence>
<evidence type="ECO:0000256" key="5">
    <source>
        <dbReference type="ARBA" id="ARBA00022692"/>
    </source>
</evidence>
<comment type="subcellular location">
    <subcellularLocation>
        <location evidence="1">Membrane</location>
        <topology evidence="1">Multi-pass membrane protein</topology>
    </subcellularLocation>
</comment>
<evidence type="ECO:0000256" key="3">
    <source>
        <dbReference type="ARBA" id="ARBA00022448"/>
    </source>
</evidence>
<keyword evidence="14" id="KW-1185">Reference proteome</keyword>
<dbReference type="Pfam" id="PF00858">
    <property type="entry name" value="ASC"/>
    <property type="match status" value="1"/>
</dbReference>
<proteinExistence type="inferred from homology"/>
<reference evidence="13 14" key="1">
    <citation type="submission" date="2021-06" db="EMBL/GenBank/DDBJ databases">
        <title>A haploid diamondback moth (Plutella xylostella L.) genome assembly resolves 31 chromosomes and identifies a diamide resistance mutation.</title>
        <authorList>
            <person name="Ward C.M."/>
            <person name="Perry K.D."/>
            <person name="Baker G."/>
            <person name="Powis K."/>
            <person name="Heckel D.G."/>
            <person name="Baxter S.W."/>
        </authorList>
    </citation>
    <scope>NUCLEOTIDE SEQUENCE [LARGE SCALE GENOMIC DNA]</scope>
    <source>
        <strain evidence="13 14">LV</strain>
        <tissue evidence="13">Single pupa</tissue>
    </source>
</reference>
<comment type="caution">
    <text evidence="13">The sequence shown here is derived from an EMBL/GenBank/DDBJ whole genome shotgun (WGS) entry which is preliminary data.</text>
</comment>
<evidence type="ECO:0000313" key="14">
    <source>
        <dbReference type="Proteomes" id="UP000823941"/>
    </source>
</evidence>
<evidence type="ECO:0000256" key="11">
    <source>
        <dbReference type="ARBA" id="ARBA00023303"/>
    </source>
</evidence>
<keyword evidence="3 12" id="KW-0813">Transport</keyword>
<keyword evidence="4 12" id="KW-0894">Sodium channel</keyword>
<keyword evidence="8 12" id="KW-0406">Ion transport</keyword>
<dbReference type="EMBL" id="JAHIBW010000022">
    <property type="protein sequence ID" value="KAG7299998.1"/>
    <property type="molecule type" value="Genomic_DNA"/>
</dbReference>
<keyword evidence="7" id="KW-0915">Sodium</keyword>
<evidence type="ECO:0000256" key="7">
    <source>
        <dbReference type="ARBA" id="ARBA00023053"/>
    </source>
</evidence>
<keyword evidence="11 12" id="KW-0407">Ion channel</keyword>
<name>A0ABQ7Q453_PLUXY</name>
<evidence type="ECO:0000256" key="8">
    <source>
        <dbReference type="ARBA" id="ARBA00023065"/>
    </source>
</evidence>
<keyword evidence="10 12" id="KW-0739">Sodium transport</keyword>